<sequence length="466" mass="51786">MGQAESSTESFQKQQPLQRQFIPGLPDEIAMDCLVRVPHQFHSIMKLVCHSWRSLIVHPSFYQERRRFAMAEHMVCLIQPIPSSSPVRTESSDSDESASSNHNMTTEEEEVHTKSSSPPLIQYGLSIYNATRQTWHRMVKPSAAHEGFPMFCQCVALPASGKLLLLGGWDPNTLEPVPDVYVLDLIGGARWRRAAPMLVARSFFACGAVGQSTVYVAGGHDNQKNALRSAEVYDTNTDEWRMLPPMAEERDECQGLSWEGDSRFWVVSGYSTDSQGRFRSDAECYDPVTGSWTRVGGVWPYPSVSPRGLTTTVTNSNRSNSRGHQNQCQWWWFLGSQQQQQYNGRVKESDISNKIIWDVENSVQLPRGINGTSFACVNALGLDQDQCSVDDPNQQMQWIFLMGSGGGGRGTSSAAVTCGDCECEGEGAYILEWKRDSKGGSTSKWNHVHTPAAFSGFPYSASSLLI</sequence>
<dbReference type="SUPFAM" id="SSF117281">
    <property type="entry name" value="Kelch motif"/>
    <property type="match status" value="1"/>
</dbReference>
<evidence type="ECO:0000256" key="1">
    <source>
        <dbReference type="SAM" id="MobiDB-lite"/>
    </source>
</evidence>
<dbReference type="Proteomes" id="UP000516437">
    <property type="component" value="Chromosome 3"/>
</dbReference>
<dbReference type="GO" id="GO:0005829">
    <property type="term" value="C:cytosol"/>
    <property type="evidence" value="ECO:0007669"/>
    <property type="project" value="TreeGrafter"/>
</dbReference>
<keyword evidence="4" id="KW-1185">Reference proteome</keyword>
<dbReference type="Gene3D" id="2.120.10.80">
    <property type="entry name" value="Kelch-type beta propeller"/>
    <property type="match status" value="1"/>
</dbReference>
<dbReference type="SMART" id="SM00612">
    <property type="entry name" value="Kelch"/>
    <property type="match status" value="2"/>
</dbReference>
<evidence type="ECO:0000313" key="3">
    <source>
        <dbReference type="EMBL" id="KAB1218201.1"/>
    </source>
</evidence>
<dbReference type="InterPro" id="IPR036047">
    <property type="entry name" value="F-box-like_dom_sf"/>
</dbReference>
<dbReference type="PANTHER" id="PTHR46407">
    <property type="entry name" value="OS02G0208700 PROTEIN"/>
    <property type="match status" value="1"/>
</dbReference>
<dbReference type="CDD" id="cd22152">
    <property type="entry name" value="F-box_AtAFR-like"/>
    <property type="match status" value="1"/>
</dbReference>
<dbReference type="Pfam" id="PF00646">
    <property type="entry name" value="F-box"/>
    <property type="match status" value="1"/>
</dbReference>
<dbReference type="InterPro" id="IPR015915">
    <property type="entry name" value="Kelch-typ_b-propeller"/>
</dbReference>
<organism evidence="3 4">
    <name type="scientific">Morella rubra</name>
    <name type="common">Chinese bayberry</name>
    <dbReference type="NCBI Taxonomy" id="262757"/>
    <lineage>
        <taxon>Eukaryota</taxon>
        <taxon>Viridiplantae</taxon>
        <taxon>Streptophyta</taxon>
        <taxon>Embryophyta</taxon>
        <taxon>Tracheophyta</taxon>
        <taxon>Spermatophyta</taxon>
        <taxon>Magnoliopsida</taxon>
        <taxon>eudicotyledons</taxon>
        <taxon>Gunneridae</taxon>
        <taxon>Pentapetalae</taxon>
        <taxon>rosids</taxon>
        <taxon>fabids</taxon>
        <taxon>Fagales</taxon>
        <taxon>Myricaceae</taxon>
        <taxon>Morella</taxon>
    </lineage>
</organism>
<dbReference type="SUPFAM" id="SSF81383">
    <property type="entry name" value="F-box domain"/>
    <property type="match status" value="1"/>
</dbReference>
<dbReference type="GO" id="GO:2000762">
    <property type="term" value="P:regulation of phenylpropanoid metabolic process"/>
    <property type="evidence" value="ECO:0007669"/>
    <property type="project" value="InterPro"/>
</dbReference>
<protein>
    <submittedName>
        <fullName evidence="3">F-box/kelch-repeat protein SKIP20</fullName>
    </submittedName>
</protein>
<dbReference type="AlphaFoldDB" id="A0A6A1VZ30"/>
<comment type="caution">
    <text evidence="3">The sequence shown here is derived from an EMBL/GenBank/DDBJ whole genome shotgun (WGS) entry which is preliminary data.</text>
</comment>
<gene>
    <name evidence="3" type="ORF">CJ030_MR3G026081</name>
</gene>
<dbReference type="Pfam" id="PF01344">
    <property type="entry name" value="Kelch_1"/>
    <property type="match status" value="1"/>
</dbReference>
<accession>A0A6A1VZ30</accession>
<proteinExistence type="predicted"/>
<dbReference type="InterPro" id="IPR006652">
    <property type="entry name" value="Kelch_1"/>
</dbReference>
<feature type="domain" description="F-box" evidence="2">
    <location>
        <begin position="25"/>
        <end position="65"/>
    </location>
</feature>
<evidence type="ECO:0000313" key="4">
    <source>
        <dbReference type="Proteomes" id="UP000516437"/>
    </source>
</evidence>
<dbReference type="PANTHER" id="PTHR46407:SF21">
    <property type="entry name" value="F-BOX_KELCH-REPEAT PROTEIN SKIP20"/>
    <property type="match status" value="1"/>
</dbReference>
<dbReference type="EMBL" id="RXIC02000021">
    <property type="protein sequence ID" value="KAB1218201.1"/>
    <property type="molecule type" value="Genomic_DNA"/>
</dbReference>
<dbReference type="GO" id="GO:0080037">
    <property type="term" value="P:negative regulation of cytokinin-activated signaling pathway"/>
    <property type="evidence" value="ECO:0007669"/>
    <property type="project" value="InterPro"/>
</dbReference>
<dbReference type="InterPro" id="IPR044595">
    <property type="entry name" value="KMD1-4"/>
</dbReference>
<dbReference type="OrthoDB" id="191037at2759"/>
<dbReference type="InterPro" id="IPR001810">
    <property type="entry name" value="F-box_dom"/>
</dbReference>
<feature type="region of interest" description="Disordered" evidence="1">
    <location>
        <begin position="84"/>
        <end position="118"/>
    </location>
</feature>
<dbReference type="Gene3D" id="1.20.1280.50">
    <property type="match status" value="1"/>
</dbReference>
<evidence type="ECO:0000259" key="2">
    <source>
        <dbReference type="SMART" id="SM00256"/>
    </source>
</evidence>
<dbReference type="SMART" id="SM00256">
    <property type="entry name" value="FBOX"/>
    <property type="match status" value="1"/>
</dbReference>
<name>A0A6A1VZ30_9ROSI</name>
<reference evidence="3 4" key="1">
    <citation type="journal article" date="2019" name="Plant Biotechnol. J.">
        <title>The red bayberry genome and genetic basis of sex determination.</title>
        <authorList>
            <person name="Jia H.M."/>
            <person name="Jia H.J."/>
            <person name="Cai Q.L."/>
            <person name="Wang Y."/>
            <person name="Zhao H.B."/>
            <person name="Yang W.F."/>
            <person name="Wang G.Y."/>
            <person name="Li Y.H."/>
            <person name="Zhan D.L."/>
            <person name="Shen Y.T."/>
            <person name="Niu Q.F."/>
            <person name="Chang L."/>
            <person name="Qiu J."/>
            <person name="Zhao L."/>
            <person name="Xie H.B."/>
            <person name="Fu W.Y."/>
            <person name="Jin J."/>
            <person name="Li X.W."/>
            <person name="Jiao Y."/>
            <person name="Zhou C.C."/>
            <person name="Tu T."/>
            <person name="Chai C.Y."/>
            <person name="Gao J.L."/>
            <person name="Fan L.J."/>
            <person name="van de Weg E."/>
            <person name="Wang J.Y."/>
            <person name="Gao Z.S."/>
        </authorList>
    </citation>
    <scope>NUCLEOTIDE SEQUENCE [LARGE SCALE GENOMIC DNA]</scope>
    <source>
        <tissue evidence="3">Leaves</tissue>
    </source>
</reference>